<evidence type="ECO:0000313" key="3">
    <source>
        <dbReference type="Proteomes" id="UP000030641"/>
    </source>
</evidence>
<dbReference type="GeneID" id="25368669"/>
<accession>A0A074YAP6</accession>
<dbReference type="Proteomes" id="UP000030641">
    <property type="component" value="Unassembled WGS sequence"/>
</dbReference>
<dbReference type="AlphaFoldDB" id="A0A074YAP6"/>
<proteinExistence type="predicted"/>
<gene>
    <name evidence="2" type="ORF">AUEXF2481DRAFT_504035</name>
</gene>
<evidence type="ECO:0000256" key="1">
    <source>
        <dbReference type="SAM" id="MobiDB-lite"/>
    </source>
</evidence>
<feature type="region of interest" description="Disordered" evidence="1">
    <location>
        <begin position="286"/>
        <end position="310"/>
    </location>
</feature>
<dbReference type="InterPro" id="IPR032675">
    <property type="entry name" value="LRR_dom_sf"/>
</dbReference>
<name>A0A074YAP6_AURSE</name>
<reference evidence="2 3" key="1">
    <citation type="journal article" date="2014" name="BMC Genomics">
        <title>Genome sequencing of four Aureobasidium pullulans varieties: biotechnological potential, stress tolerance, and description of new species.</title>
        <authorList>
            <person name="Gostin Ar C."/>
            <person name="Ohm R.A."/>
            <person name="Kogej T."/>
            <person name="Sonjak S."/>
            <person name="Turk M."/>
            <person name="Zajc J."/>
            <person name="Zalar P."/>
            <person name="Grube M."/>
            <person name="Sun H."/>
            <person name="Han J."/>
            <person name="Sharma A."/>
            <person name="Chiniquy J."/>
            <person name="Ngan C.Y."/>
            <person name="Lipzen A."/>
            <person name="Barry K."/>
            <person name="Grigoriev I.V."/>
            <person name="Gunde-Cimerman N."/>
        </authorList>
    </citation>
    <scope>NUCLEOTIDE SEQUENCE [LARGE SCALE GENOMIC DNA]</scope>
    <source>
        <strain evidence="2 3">EXF-2481</strain>
    </source>
</reference>
<dbReference type="OrthoDB" id="10503916at2759"/>
<evidence type="ECO:0000313" key="2">
    <source>
        <dbReference type="EMBL" id="KEQ91222.1"/>
    </source>
</evidence>
<dbReference type="Gene3D" id="3.80.10.10">
    <property type="entry name" value="Ribonuclease Inhibitor"/>
    <property type="match status" value="1"/>
</dbReference>
<organism evidence="2 3">
    <name type="scientific">Aureobasidium subglaciale (strain EXF-2481)</name>
    <name type="common">Aureobasidium pullulans var. subglaciale</name>
    <dbReference type="NCBI Taxonomy" id="1043005"/>
    <lineage>
        <taxon>Eukaryota</taxon>
        <taxon>Fungi</taxon>
        <taxon>Dikarya</taxon>
        <taxon>Ascomycota</taxon>
        <taxon>Pezizomycotina</taxon>
        <taxon>Dothideomycetes</taxon>
        <taxon>Dothideomycetidae</taxon>
        <taxon>Dothideales</taxon>
        <taxon>Saccotheciaceae</taxon>
        <taxon>Aureobasidium</taxon>
    </lineage>
</organism>
<dbReference type="HOGENOM" id="CLU_897102_0_0_1"/>
<dbReference type="InParanoid" id="A0A074YAP6"/>
<dbReference type="RefSeq" id="XP_013339781.1">
    <property type="nucleotide sequence ID" value="XM_013484327.1"/>
</dbReference>
<sequence>MAAERRIAIELASDPDEATMNTACTVEELLSINPDTRQLFANKINEITLTGQCSDEVTQLEHISFPNLRRMNVKPREQVLVAVQHFFFRLIERTITLEDVAVWLHVAGELTSSRAFSLLSVLPVLKSLEFRTLAEPLLVGVAASKQICTPGRFASLRKLNLSAKSHTVPSLYFSPQLEELSVDLDDSTGLTREGLLIISKLKNLRSLKLSDETSDGNLHSSISCSGLISYFSHMKMLEQLGIAFLFSDGIERKVSTSDLMSIAKQHPKLRYPSLPQIDGSLRLETTRRTSVSGASSPLYMGEQTGLLSSR</sequence>
<keyword evidence="3" id="KW-1185">Reference proteome</keyword>
<protein>
    <submittedName>
        <fullName evidence="2">Uncharacterized protein</fullName>
    </submittedName>
</protein>
<dbReference type="SUPFAM" id="SSF52047">
    <property type="entry name" value="RNI-like"/>
    <property type="match status" value="1"/>
</dbReference>
<dbReference type="EMBL" id="KL584780">
    <property type="protein sequence ID" value="KEQ91222.1"/>
    <property type="molecule type" value="Genomic_DNA"/>
</dbReference>